<dbReference type="GO" id="GO:0004197">
    <property type="term" value="F:cysteine-type endopeptidase activity"/>
    <property type="evidence" value="ECO:0007669"/>
    <property type="project" value="InterPro"/>
</dbReference>
<dbReference type="Gene3D" id="3.40.50.1460">
    <property type="match status" value="1"/>
</dbReference>
<evidence type="ECO:0000259" key="1">
    <source>
        <dbReference type="Pfam" id="PF00656"/>
    </source>
</evidence>
<comment type="caution">
    <text evidence="2">The sequence shown here is derived from an EMBL/GenBank/DDBJ whole genome shotgun (WGS) entry which is preliminary data.</text>
</comment>
<dbReference type="GO" id="GO:0006508">
    <property type="term" value="P:proteolysis"/>
    <property type="evidence" value="ECO:0007669"/>
    <property type="project" value="InterPro"/>
</dbReference>
<reference evidence="2 3" key="1">
    <citation type="submission" date="2018-05" db="EMBL/GenBank/DDBJ databases">
        <title>Genomic Encyclopedia of Type Strains, Phase IV (KMG-IV): sequencing the most valuable type-strain genomes for metagenomic binning, comparative biology and taxonomic classification.</title>
        <authorList>
            <person name="Goeker M."/>
        </authorList>
    </citation>
    <scope>NUCLEOTIDE SEQUENCE [LARGE SCALE GENOMIC DNA]</scope>
    <source>
        <strain evidence="2 3">DSM 44717</strain>
    </source>
</reference>
<dbReference type="Pfam" id="PF00656">
    <property type="entry name" value="Peptidase_C14"/>
    <property type="match status" value="1"/>
</dbReference>
<evidence type="ECO:0000313" key="3">
    <source>
        <dbReference type="Proteomes" id="UP000246410"/>
    </source>
</evidence>
<keyword evidence="3" id="KW-1185">Reference proteome</keyword>
<evidence type="ECO:0000313" key="2">
    <source>
        <dbReference type="EMBL" id="PWV70156.1"/>
    </source>
</evidence>
<protein>
    <submittedName>
        <fullName evidence="2">Caspase domain-containing protein</fullName>
    </submittedName>
</protein>
<dbReference type="NCBIfam" id="NF047832">
    <property type="entry name" value="caspase_w_EACC1"/>
    <property type="match status" value="1"/>
</dbReference>
<feature type="domain" description="Peptidase C14 caspase" evidence="1">
    <location>
        <begin position="10"/>
        <end position="219"/>
    </location>
</feature>
<dbReference type="InterPro" id="IPR029030">
    <property type="entry name" value="Caspase-like_dom_sf"/>
</dbReference>
<proteinExistence type="predicted"/>
<dbReference type="Proteomes" id="UP000246410">
    <property type="component" value="Unassembled WGS sequence"/>
</dbReference>
<dbReference type="InterPro" id="IPR011600">
    <property type="entry name" value="Pept_C14_caspase"/>
</dbReference>
<gene>
    <name evidence="2" type="ORF">DFR69_114123</name>
</gene>
<dbReference type="EMBL" id="QGTL01000014">
    <property type="protein sequence ID" value="PWV70156.1"/>
    <property type="molecule type" value="Genomic_DNA"/>
</dbReference>
<dbReference type="AlphaFoldDB" id="A0A317N4H1"/>
<accession>A0A317N4H1</accession>
<name>A0A317N4H1_9NOCA</name>
<dbReference type="SUPFAM" id="SSF52129">
    <property type="entry name" value="Caspase-like"/>
    <property type="match status" value="1"/>
</dbReference>
<dbReference type="RefSeq" id="WP_110040832.1">
    <property type="nucleotide sequence ID" value="NZ_QGTL01000014.1"/>
</dbReference>
<sequence>MRLPDAELSRAVLIGTATYPVDSGFTPLPSVTRNLEGLAAALRSRAGIADVTVVVDPVDARDFRNALRSAISEAEDVLLFYYAGHGVAVHDDLGLTHIRSESDAPGYTSVRYRDLRADIEASHAAIKVVVLDCCHSGKAYGAQYLAGNDRDVFADLTEISGAFVLTATDAISKFAAEVGPNGYTALTGALLEVLESGYPSADEFLTLNTVYTLLRRRLRAGNHPTPKSRGTNSAAQLALARNPQWTGPAADIKRIAWRADTAAAIQLPHAASCTFLLVPASVAGSGAEAFEFLVSQRGQPLDSHAEVILAGLEGWNSVVNERGRPDLALWIYSAGQAIRAVAPDVSTARAACDMMATVADGMGYSIFDAFSQSPLVAETVRLNVEVNIGDEFALNSATRQEIRMWVPNLAALAETPFLILSRPGDGMTYIQTYRIAADYYALEIQHGSTDEHYETELDNPDDIVELMLDWIGSDFTRINELTWSKSEI</sequence>
<organism evidence="2 3">
    <name type="scientific">Nocardia neocaledoniensis</name>
    <dbReference type="NCBI Taxonomy" id="236511"/>
    <lineage>
        <taxon>Bacteria</taxon>
        <taxon>Bacillati</taxon>
        <taxon>Actinomycetota</taxon>
        <taxon>Actinomycetes</taxon>
        <taxon>Mycobacteriales</taxon>
        <taxon>Nocardiaceae</taxon>
        <taxon>Nocardia</taxon>
    </lineage>
</organism>